<gene>
    <name evidence="3" type="ORF">POM88_009468</name>
</gene>
<evidence type="ECO:0000256" key="1">
    <source>
        <dbReference type="ARBA" id="ARBA00010515"/>
    </source>
</evidence>
<evidence type="ECO:0000313" key="3">
    <source>
        <dbReference type="EMBL" id="KAK1399605.1"/>
    </source>
</evidence>
<dbReference type="Pfam" id="PF07859">
    <property type="entry name" value="Abhydrolase_3"/>
    <property type="match status" value="1"/>
</dbReference>
<dbReference type="EMBL" id="JAUIZM010000002">
    <property type="protein sequence ID" value="KAK1399605.1"/>
    <property type="molecule type" value="Genomic_DNA"/>
</dbReference>
<dbReference type="PANTHER" id="PTHR23024:SF546">
    <property type="entry name" value="CARBOXYLESTERASE 120-RELATED"/>
    <property type="match status" value="1"/>
</dbReference>
<dbReference type="SUPFAM" id="SSF53474">
    <property type="entry name" value="alpha/beta-Hydrolases"/>
    <property type="match status" value="1"/>
</dbReference>
<dbReference type="GO" id="GO:0016787">
    <property type="term" value="F:hydrolase activity"/>
    <property type="evidence" value="ECO:0007669"/>
    <property type="project" value="UniProtKB-KW"/>
</dbReference>
<reference evidence="3" key="1">
    <citation type="submission" date="2023-02" db="EMBL/GenBank/DDBJ databases">
        <title>Genome of toxic invasive species Heracleum sosnowskyi carries increased number of genes despite the absence of recent whole-genome duplications.</title>
        <authorList>
            <person name="Schelkunov M."/>
            <person name="Shtratnikova V."/>
            <person name="Makarenko M."/>
            <person name="Klepikova A."/>
            <person name="Omelchenko D."/>
            <person name="Novikova G."/>
            <person name="Obukhova E."/>
            <person name="Bogdanov V."/>
            <person name="Penin A."/>
            <person name="Logacheva M."/>
        </authorList>
    </citation>
    <scope>NUCLEOTIDE SEQUENCE</scope>
    <source>
        <strain evidence="3">Hsosn_3</strain>
        <tissue evidence="3">Leaf</tissue>
    </source>
</reference>
<dbReference type="InterPro" id="IPR029058">
    <property type="entry name" value="AB_hydrolase_fold"/>
</dbReference>
<comment type="caution">
    <text evidence="3">The sequence shown here is derived from an EMBL/GenBank/DDBJ whole genome shotgun (WGS) entry which is preliminary data.</text>
</comment>
<name>A0AAD8J820_9APIA</name>
<dbReference type="AlphaFoldDB" id="A0AAD8J820"/>
<dbReference type="Proteomes" id="UP001237642">
    <property type="component" value="Unassembled WGS sequence"/>
</dbReference>
<dbReference type="InterPro" id="IPR013094">
    <property type="entry name" value="AB_hydrolase_3"/>
</dbReference>
<accession>A0AAD8J820</accession>
<reference evidence="3" key="2">
    <citation type="submission" date="2023-05" db="EMBL/GenBank/DDBJ databases">
        <authorList>
            <person name="Schelkunov M.I."/>
        </authorList>
    </citation>
    <scope>NUCLEOTIDE SEQUENCE</scope>
    <source>
        <strain evidence="3">Hsosn_3</strain>
        <tissue evidence="3">Leaf</tissue>
    </source>
</reference>
<evidence type="ECO:0000259" key="2">
    <source>
        <dbReference type="Pfam" id="PF07859"/>
    </source>
</evidence>
<keyword evidence="3" id="KW-0378">Hydrolase</keyword>
<feature type="domain" description="Alpha/beta hydrolase fold-3" evidence="2">
    <location>
        <begin position="77"/>
        <end position="293"/>
    </location>
</feature>
<dbReference type="Gene3D" id="3.40.50.1820">
    <property type="entry name" value="alpha/beta hydrolase"/>
    <property type="match status" value="1"/>
</dbReference>
<comment type="similarity">
    <text evidence="1">Belongs to the 'GDXG' lipolytic enzyme family.</text>
</comment>
<organism evidence="3 4">
    <name type="scientific">Heracleum sosnowskyi</name>
    <dbReference type="NCBI Taxonomy" id="360622"/>
    <lineage>
        <taxon>Eukaryota</taxon>
        <taxon>Viridiplantae</taxon>
        <taxon>Streptophyta</taxon>
        <taxon>Embryophyta</taxon>
        <taxon>Tracheophyta</taxon>
        <taxon>Spermatophyta</taxon>
        <taxon>Magnoliopsida</taxon>
        <taxon>eudicotyledons</taxon>
        <taxon>Gunneridae</taxon>
        <taxon>Pentapetalae</taxon>
        <taxon>asterids</taxon>
        <taxon>campanulids</taxon>
        <taxon>Apiales</taxon>
        <taxon>Apiaceae</taxon>
        <taxon>Apioideae</taxon>
        <taxon>apioid superclade</taxon>
        <taxon>Tordylieae</taxon>
        <taxon>Tordyliinae</taxon>
        <taxon>Heracleum</taxon>
    </lineage>
</organism>
<evidence type="ECO:0000313" key="4">
    <source>
        <dbReference type="Proteomes" id="UP001237642"/>
    </source>
</evidence>
<protein>
    <submittedName>
        <fullName evidence="3">Alpha/beta hydrolase-3</fullName>
    </submittedName>
</protein>
<sequence>MPDSPSPVPANRNPIVSNPDGTYTRLLELPSIAATPDDDGHSSVLSKDILINPENGTWFRIFIPRQVLNSTQKLPVLVYYHGGGFVFMSAASTTNHYFCAKIASQLHVMVASIEYRLAPEHRLPAAYDDAIEALHCIKISQDIWLRQYADLCNCFLGGSSAGGNIAYHAGLRAAEIVDDLEPLKIKGLILQQPFFSGVERTESELRLGSGSILTLAGSDRMWNMSLPVDVDRDHEYCNPLVSGGSINIELIRVLGWRVLTCGVYGDHLIDKQMELHRMLEEKGVQTVLYLGEGYHGMEIMEPSKADGLIEALKQFVSSTVSSDSNCLL</sequence>
<dbReference type="InterPro" id="IPR050466">
    <property type="entry name" value="Carboxylest/Gibb_receptor"/>
</dbReference>
<proteinExistence type="inferred from homology"/>
<dbReference type="PANTHER" id="PTHR23024">
    <property type="entry name" value="ARYLACETAMIDE DEACETYLASE"/>
    <property type="match status" value="1"/>
</dbReference>
<keyword evidence="4" id="KW-1185">Reference proteome</keyword>